<accession>A0A1M2V3S3</accession>
<gene>
    <name evidence="2" type="ORF">TRAPUB_7329</name>
</gene>
<feature type="compositionally biased region" description="Acidic residues" evidence="1">
    <location>
        <begin position="132"/>
        <end position="146"/>
    </location>
</feature>
<dbReference type="EMBL" id="MNAD01001693">
    <property type="protein sequence ID" value="OJT02214.1"/>
    <property type="molecule type" value="Genomic_DNA"/>
</dbReference>
<feature type="region of interest" description="Disordered" evidence="1">
    <location>
        <begin position="128"/>
        <end position="175"/>
    </location>
</feature>
<reference evidence="2 3" key="1">
    <citation type="submission" date="2016-10" db="EMBL/GenBank/DDBJ databases">
        <title>Genome sequence of the basidiomycete white-rot fungus Trametes pubescens.</title>
        <authorList>
            <person name="Makela M.R."/>
            <person name="Granchi Z."/>
            <person name="Peng M."/>
            <person name="De Vries R.P."/>
            <person name="Grigoriev I."/>
            <person name="Riley R."/>
            <person name="Hilden K."/>
        </authorList>
    </citation>
    <scope>NUCLEOTIDE SEQUENCE [LARGE SCALE GENOMIC DNA]</scope>
    <source>
        <strain evidence="2 3">FBCC735</strain>
    </source>
</reference>
<keyword evidence="3" id="KW-1185">Reference proteome</keyword>
<protein>
    <submittedName>
        <fullName evidence="2">Uncharacterized protein</fullName>
    </submittedName>
</protein>
<name>A0A1M2V3S3_TRAPU</name>
<evidence type="ECO:0000313" key="3">
    <source>
        <dbReference type="Proteomes" id="UP000184267"/>
    </source>
</evidence>
<dbReference type="Proteomes" id="UP000184267">
    <property type="component" value="Unassembled WGS sequence"/>
</dbReference>
<proteinExistence type="predicted"/>
<sequence>MRLSQDYAIAAGGLHHLNAVYKFDGGEFVRGTLIPFLRELAAHPSLRTFELGCITFSGPALPDYTRLERLVLLVVESGAWAADALAKGTRWRPALADLPLRNIDVLLATDPFRRLRRVSITVYCRCHGSSDTDSEDEDEAEDEDDAIPSTEDAGDIEAMMDGSSGEDSHGVWFEQ</sequence>
<evidence type="ECO:0000313" key="2">
    <source>
        <dbReference type="EMBL" id="OJT02214.1"/>
    </source>
</evidence>
<dbReference type="AlphaFoldDB" id="A0A1M2V3S3"/>
<organism evidence="2 3">
    <name type="scientific">Trametes pubescens</name>
    <name type="common">White-rot fungus</name>
    <dbReference type="NCBI Taxonomy" id="154538"/>
    <lineage>
        <taxon>Eukaryota</taxon>
        <taxon>Fungi</taxon>
        <taxon>Dikarya</taxon>
        <taxon>Basidiomycota</taxon>
        <taxon>Agaricomycotina</taxon>
        <taxon>Agaricomycetes</taxon>
        <taxon>Polyporales</taxon>
        <taxon>Polyporaceae</taxon>
        <taxon>Trametes</taxon>
    </lineage>
</organism>
<evidence type="ECO:0000256" key="1">
    <source>
        <dbReference type="SAM" id="MobiDB-lite"/>
    </source>
</evidence>
<comment type="caution">
    <text evidence="2">The sequence shown here is derived from an EMBL/GenBank/DDBJ whole genome shotgun (WGS) entry which is preliminary data.</text>
</comment>